<accession>A0ABY3PT00</accession>
<organism evidence="1 2">
    <name type="scientific">Gloeobacter morelensis MG652769</name>
    <dbReference type="NCBI Taxonomy" id="2781736"/>
    <lineage>
        <taxon>Bacteria</taxon>
        <taxon>Bacillati</taxon>
        <taxon>Cyanobacteriota</taxon>
        <taxon>Cyanophyceae</taxon>
        <taxon>Gloeobacterales</taxon>
        <taxon>Gloeobacteraceae</taxon>
        <taxon>Gloeobacter</taxon>
        <taxon>Gloeobacter morelensis</taxon>
    </lineage>
</organism>
<reference evidence="1 2" key="1">
    <citation type="journal article" date="2021" name="Genome Biol. Evol.">
        <title>Complete Genome Sequencing of a Novel Gloeobacter Species from a Waterfall Cave in Mexico.</title>
        <authorList>
            <person name="Saw J.H."/>
            <person name="Cardona T."/>
            <person name="Montejano G."/>
        </authorList>
    </citation>
    <scope>NUCLEOTIDE SEQUENCE [LARGE SCALE GENOMIC DNA]</scope>
    <source>
        <strain evidence="1">MG652769</strain>
    </source>
</reference>
<dbReference type="Proteomes" id="UP001054846">
    <property type="component" value="Chromosome"/>
</dbReference>
<dbReference type="RefSeq" id="WP_230843833.1">
    <property type="nucleotide sequence ID" value="NZ_CP063845.1"/>
</dbReference>
<name>A0ABY3PT00_9CYAN</name>
<proteinExistence type="predicted"/>
<dbReference type="EMBL" id="CP063845">
    <property type="protein sequence ID" value="UFP96594.1"/>
    <property type="molecule type" value="Genomic_DNA"/>
</dbReference>
<gene>
    <name evidence="1" type="ORF">ISF26_10445</name>
</gene>
<keyword evidence="2" id="KW-1185">Reference proteome</keyword>
<evidence type="ECO:0000313" key="1">
    <source>
        <dbReference type="EMBL" id="UFP96594.1"/>
    </source>
</evidence>
<protein>
    <submittedName>
        <fullName evidence="1">Uncharacterized protein</fullName>
    </submittedName>
</protein>
<sequence>MLILNKASVDLCPIRRSRRSGIEVGLKFGDRLFYPCSNFEATEMREAIAFYRSCSGSSLIVSDEDGFQVWCNLPNLETADAVGEKELSTVAA</sequence>
<evidence type="ECO:0000313" key="2">
    <source>
        <dbReference type="Proteomes" id="UP001054846"/>
    </source>
</evidence>